<keyword evidence="4 9" id="KW-0547">Nucleotide-binding</keyword>
<comment type="caution">
    <text evidence="11">The sequence shown here is derived from an EMBL/GenBank/DDBJ whole genome shotgun (WGS) entry which is preliminary data.</text>
</comment>
<evidence type="ECO:0000313" key="11">
    <source>
        <dbReference type="EMBL" id="RKX65871.1"/>
    </source>
</evidence>
<evidence type="ECO:0000256" key="3">
    <source>
        <dbReference type="ARBA" id="ARBA00022695"/>
    </source>
</evidence>
<comment type="pathway">
    <text evidence="9">Cofactor biosynthesis; coenzyme A biosynthesis; CoA from (R)-pantothenate: step 4/5.</text>
</comment>
<accession>A0A660S8W5</accession>
<dbReference type="PANTHER" id="PTHR21342:SF1">
    <property type="entry name" value="PHOSPHOPANTETHEINE ADENYLYLTRANSFERASE"/>
    <property type="match status" value="1"/>
</dbReference>
<dbReference type="Pfam" id="PF01467">
    <property type="entry name" value="CTP_transf_like"/>
    <property type="match status" value="1"/>
</dbReference>
<keyword evidence="6 9" id="KW-0460">Magnesium</keyword>
<dbReference type="HAMAP" id="MF_00151">
    <property type="entry name" value="PPAT_bact"/>
    <property type="match status" value="1"/>
</dbReference>
<reference evidence="11 12" key="1">
    <citation type="submission" date="2018-06" db="EMBL/GenBank/DDBJ databases">
        <title>Extensive metabolic versatility and redundancy in microbially diverse, dynamic hydrothermal sediments.</title>
        <authorList>
            <person name="Dombrowski N."/>
            <person name="Teske A."/>
            <person name="Baker B.J."/>
        </authorList>
    </citation>
    <scope>NUCLEOTIDE SEQUENCE [LARGE SCALE GENOMIC DNA]</scope>
    <source>
        <strain evidence="11">B35_G9</strain>
    </source>
</reference>
<organism evidence="11 12">
    <name type="scientific">candidate division TA06 bacterium</name>
    <dbReference type="NCBI Taxonomy" id="2250710"/>
    <lineage>
        <taxon>Bacteria</taxon>
        <taxon>Bacteria division TA06</taxon>
    </lineage>
</organism>
<evidence type="ECO:0000259" key="10">
    <source>
        <dbReference type="Pfam" id="PF01467"/>
    </source>
</evidence>
<comment type="subcellular location">
    <subcellularLocation>
        <location evidence="9">Cytoplasm</location>
    </subcellularLocation>
</comment>
<feature type="domain" description="Cytidyltransferase-like" evidence="10">
    <location>
        <begin position="12"/>
        <end position="139"/>
    </location>
</feature>
<protein>
    <recommendedName>
        <fullName evidence="9">Phosphopantetheine adenylyltransferase</fullName>
        <ecNumber evidence="9">2.7.7.3</ecNumber>
    </recommendedName>
    <alternativeName>
        <fullName evidence="9">Dephospho-CoA pyrophosphorylase</fullName>
    </alternativeName>
    <alternativeName>
        <fullName evidence="9">Pantetheine-phosphate adenylyltransferase</fullName>
        <shortName evidence="9">PPAT</shortName>
    </alternativeName>
</protein>
<evidence type="ECO:0000256" key="7">
    <source>
        <dbReference type="ARBA" id="ARBA00022993"/>
    </source>
</evidence>
<comment type="cofactor">
    <cofactor evidence="9">
        <name>Mg(2+)</name>
        <dbReference type="ChEBI" id="CHEBI:18420"/>
    </cofactor>
</comment>
<dbReference type="EC" id="2.7.7.3" evidence="9"/>
<proteinExistence type="inferred from homology"/>
<dbReference type="SUPFAM" id="SSF52374">
    <property type="entry name" value="Nucleotidylyl transferase"/>
    <property type="match status" value="1"/>
</dbReference>
<feature type="binding site" evidence="9">
    <location>
        <position position="94"/>
    </location>
    <ligand>
        <name>substrate</name>
    </ligand>
</feature>
<comment type="catalytic activity">
    <reaction evidence="8 9">
        <text>(R)-4'-phosphopantetheine + ATP + H(+) = 3'-dephospho-CoA + diphosphate</text>
        <dbReference type="Rhea" id="RHEA:19801"/>
        <dbReference type="ChEBI" id="CHEBI:15378"/>
        <dbReference type="ChEBI" id="CHEBI:30616"/>
        <dbReference type="ChEBI" id="CHEBI:33019"/>
        <dbReference type="ChEBI" id="CHEBI:57328"/>
        <dbReference type="ChEBI" id="CHEBI:61723"/>
        <dbReference type="EC" id="2.7.7.3"/>
    </reaction>
</comment>
<feature type="binding site" evidence="9">
    <location>
        <position position="80"/>
    </location>
    <ligand>
        <name>substrate</name>
    </ligand>
</feature>
<dbReference type="PRINTS" id="PR01020">
    <property type="entry name" value="LPSBIOSNTHSS"/>
</dbReference>
<dbReference type="AlphaFoldDB" id="A0A660S8W5"/>
<dbReference type="InterPro" id="IPR014729">
    <property type="entry name" value="Rossmann-like_a/b/a_fold"/>
</dbReference>
<feature type="binding site" evidence="9">
    <location>
        <begin position="95"/>
        <end position="97"/>
    </location>
    <ligand>
        <name>ATP</name>
        <dbReference type="ChEBI" id="CHEBI:30616"/>
    </ligand>
</feature>
<feature type="binding site" evidence="9">
    <location>
        <position position="16"/>
    </location>
    <ligand>
        <name>substrate</name>
    </ligand>
</feature>
<keyword evidence="3 9" id="KW-0548">Nucleotidyltransferase</keyword>
<feature type="binding site" evidence="9">
    <location>
        <position position="48"/>
    </location>
    <ligand>
        <name>substrate</name>
    </ligand>
</feature>
<dbReference type="InterPro" id="IPR004821">
    <property type="entry name" value="Cyt_trans-like"/>
</dbReference>
<dbReference type="NCBIfam" id="TIGR00125">
    <property type="entry name" value="cyt_tran_rel"/>
    <property type="match status" value="1"/>
</dbReference>
<evidence type="ECO:0000256" key="2">
    <source>
        <dbReference type="ARBA" id="ARBA00022679"/>
    </source>
</evidence>
<name>A0A660S8W5_UNCT6</name>
<gene>
    <name evidence="9" type="primary">coaD</name>
    <name evidence="11" type="ORF">DRP44_05350</name>
</gene>
<evidence type="ECO:0000256" key="8">
    <source>
        <dbReference type="ARBA" id="ARBA00029346"/>
    </source>
</evidence>
<evidence type="ECO:0000256" key="1">
    <source>
        <dbReference type="ARBA" id="ARBA00022490"/>
    </source>
</evidence>
<feature type="binding site" evidence="9">
    <location>
        <begin position="130"/>
        <end position="136"/>
    </location>
    <ligand>
        <name>ATP</name>
        <dbReference type="ChEBI" id="CHEBI:30616"/>
    </ligand>
</feature>
<evidence type="ECO:0000256" key="5">
    <source>
        <dbReference type="ARBA" id="ARBA00022840"/>
    </source>
</evidence>
<dbReference type="GO" id="GO:0005737">
    <property type="term" value="C:cytoplasm"/>
    <property type="evidence" value="ECO:0007669"/>
    <property type="project" value="UniProtKB-SubCell"/>
</dbReference>
<dbReference type="EMBL" id="QNBC01000067">
    <property type="protein sequence ID" value="RKX65871.1"/>
    <property type="molecule type" value="Genomic_DNA"/>
</dbReference>
<keyword evidence="5 9" id="KW-0067">ATP-binding</keyword>
<dbReference type="UniPathway" id="UPA00241">
    <property type="reaction ID" value="UER00355"/>
</dbReference>
<keyword evidence="7 9" id="KW-0173">Coenzyme A biosynthesis</keyword>
<dbReference type="GO" id="GO:0004595">
    <property type="term" value="F:pantetheine-phosphate adenylyltransferase activity"/>
    <property type="evidence" value="ECO:0007669"/>
    <property type="project" value="UniProtKB-UniRule"/>
</dbReference>
<dbReference type="PANTHER" id="PTHR21342">
    <property type="entry name" value="PHOSPHOPANTETHEINE ADENYLYLTRANSFERASE"/>
    <property type="match status" value="1"/>
</dbReference>
<comment type="subunit">
    <text evidence="9">Homohexamer.</text>
</comment>
<evidence type="ECO:0000313" key="12">
    <source>
        <dbReference type="Proteomes" id="UP000282321"/>
    </source>
</evidence>
<evidence type="ECO:0000256" key="6">
    <source>
        <dbReference type="ARBA" id="ARBA00022842"/>
    </source>
</evidence>
<feature type="binding site" evidence="9">
    <location>
        <position position="105"/>
    </location>
    <ligand>
        <name>ATP</name>
        <dbReference type="ChEBI" id="CHEBI:30616"/>
    </ligand>
</feature>
<comment type="function">
    <text evidence="9">Reversibly transfers an adenylyl group from ATP to 4'-phosphopantetheine, yielding dephospho-CoA (dPCoA) and pyrophosphate.</text>
</comment>
<keyword evidence="1 9" id="KW-0963">Cytoplasm</keyword>
<dbReference type="GO" id="GO:0015937">
    <property type="term" value="P:coenzyme A biosynthetic process"/>
    <property type="evidence" value="ECO:0007669"/>
    <property type="project" value="UniProtKB-UniRule"/>
</dbReference>
<feature type="binding site" evidence="9">
    <location>
        <begin position="16"/>
        <end position="17"/>
    </location>
    <ligand>
        <name>ATP</name>
        <dbReference type="ChEBI" id="CHEBI:30616"/>
    </ligand>
</feature>
<dbReference type="CDD" id="cd02163">
    <property type="entry name" value="PPAT"/>
    <property type="match status" value="1"/>
</dbReference>
<feature type="binding site" evidence="9">
    <location>
        <position position="24"/>
    </location>
    <ligand>
        <name>ATP</name>
        <dbReference type="ChEBI" id="CHEBI:30616"/>
    </ligand>
</feature>
<evidence type="ECO:0000256" key="9">
    <source>
        <dbReference type="HAMAP-Rule" id="MF_00151"/>
    </source>
</evidence>
<evidence type="ECO:0000256" key="4">
    <source>
        <dbReference type="ARBA" id="ARBA00022741"/>
    </source>
</evidence>
<dbReference type="InterPro" id="IPR001980">
    <property type="entry name" value="PPAT"/>
</dbReference>
<sequence>MPKKGVKVKIAVYPGTFDPITNGHIDVVKRSLKLFDKVYMIIAHNIEKRTLFTVEERIDMIKHSVNFDDRIIVGFTKGLTVEYAQKIGAIAIIRGLRAISDYEHELQLAHINRKIDTKIESIFLMPALKYSFVSSSLIKDLIIHNGDVSTFVTPYVEKKLREKYNAL</sequence>
<dbReference type="Gene3D" id="3.40.50.620">
    <property type="entry name" value="HUPs"/>
    <property type="match status" value="1"/>
</dbReference>
<dbReference type="Proteomes" id="UP000282321">
    <property type="component" value="Unassembled WGS sequence"/>
</dbReference>
<keyword evidence="2 9" id="KW-0808">Transferase</keyword>
<comment type="similarity">
    <text evidence="9">Belongs to the bacterial CoaD family.</text>
</comment>
<feature type="site" description="Transition state stabilizer" evidence="9">
    <location>
        <position position="24"/>
    </location>
</feature>
<dbReference type="NCBIfam" id="TIGR01510">
    <property type="entry name" value="coaD_prev_kdtB"/>
    <property type="match status" value="1"/>
</dbReference>
<dbReference type="GO" id="GO:0005524">
    <property type="term" value="F:ATP binding"/>
    <property type="evidence" value="ECO:0007669"/>
    <property type="project" value="UniProtKB-KW"/>
</dbReference>